<feature type="region of interest" description="Disordered" evidence="6">
    <location>
        <begin position="492"/>
        <end position="536"/>
    </location>
</feature>
<evidence type="ECO:0000313" key="10">
    <source>
        <dbReference type="EMBL" id="QUJ74736.1"/>
    </source>
</evidence>
<dbReference type="PATRIC" id="fig|662476.7.peg.3744"/>
<organism evidence="9 11">
    <name type="scientific">Haloarcula marismortui ATCC 33800</name>
    <dbReference type="NCBI Taxonomy" id="662476"/>
    <lineage>
        <taxon>Archaea</taxon>
        <taxon>Methanobacteriati</taxon>
        <taxon>Methanobacteriota</taxon>
        <taxon>Stenosarchaea group</taxon>
        <taxon>Halobacteria</taxon>
        <taxon>Halobacteriales</taxon>
        <taxon>Haloarculaceae</taxon>
        <taxon>Haloarcula</taxon>
    </lineage>
</organism>
<reference evidence="9 11" key="1">
    <citation type="journal article" date="2014" name="PLoS Genet.">
        <title>Phylogenetically driven sequencing of extremely halophilic archaea reveals strategies for static and dynamic osmo-response.</title>
        <authorList>
            <person name="Becker E.A."/>
            <person name="Seitzer P.M."/>
            <person name="Tritt A."/>
            <person name="Larsen D."/>
            <person name="Krusor M."/>
            <person name="Yao A.I."/>
            <person name="Wu D."/>
            <person name="Madern D."/>
            <person name="Eisen J.A."/>
            <person name="Darling A.E."/>
            <person name="Facciotti M.T."/>
        </authorList>
    </citation>
    <scope>NUCLEOTIDE SEQUENCE [LARGE SCALE GENOMIC DNA]</scope>
    <source>
        <strain evidence="9 11">ATCC 33800</strain>
    </source>
</reference>
<comment type="subcellular location">
    <subcellularLocation>
        <location evidence="1">Cell membrane</location>
        <topology evidence="1">Multi-pass membrane protein</topology>
    </subcellularLocation>
</comment>
<dbReference type="AlphaFoldDB" id="M0JN53"/>
<evidence type="ECO:0000313" key="12">
    <source>
        <dbReference type="Proteomes" id="UP000682967"/>
    </source>
</evidence>
<keyword evidence="3 7" id="KW-0812">Transmembrane</keyword>
<dbReference type="RefSeq" id="WP_004966311.1">
    <property type="nucleotide sequence ID" value="NZ_AOLR01000041.1"/>
</dbReference>
<dbReference type="EMBL" id="AOLR01000041">
    <property type="protein sequence ID" value="EMA09793.1"/>
    <property type="molecule type" value="Genomic_DNA"/>
</dbReference>
<evidence type="ECO:0000256" key="7">
    <source>
        <dbReference type="SAM" id="Phobius"/>
    </source>
</evidence>
<dbReference type="GO" id="GO:0005886">
    <property type="term" value="C:plasma membrane"/>
    <property type="evidence" value="ECO:0007669"/>
    <property type="project" value="UniProtKB-SubCell"/>
</dbReference>
<keyword evidence="10" id="KW-0614">Plasmid</keyword>
<dbReference type="PANTHER" id="PTHR37937:SF1">
    <property type="entry name" value="CONJUGATIVE TRANSFER: DNA TRANSPORT"/>
    <property type="match status" value="1"/>
</dbReference>
<name>M0JN53_9EURY</name>
<reference evidence="10" key="2">
    <citation type="submission" date="2021-04" db="EMBL/GenBank/DDBJ databases">
        <title>Complete Genome sequence and Methylome Analysis of the Haloarchaeon Haloarcula sinaiiensis.</title>
        <authorList>
            <person name="Fomenkov A."/>
            <person name="DasSarma P."/>
            <person name="DasSarma S."/>
            <person name="Roberts R.J."/>
        </authorList>
    </citation>
    <scope>NUCLEOTIDE SEQUENCE</scope>
    <source>
        <strain evidence="10">ATCC 33800</strain>
        <plasmid evidence="10">pHsi55</plasmid>
    </source>
</reference>
<evidence type="ECO:0000313" key="11">
    <source>
        <dbReference type="Proteomes" id="UP000011659"/>
    </source>
</evidence>
<keyword evidence="2" id="KW-1003">Cell membrane</keyword>
<keyword evidence="10" id="KW-0238">DNA-binding</keyword>
<feature type="transmembrane region" description="Helical" evidence="7">
    <location>
        <begin position="113"/>
        <end position="132"/>
    </location>
</feature>
<feature type="transmembrane region" description="Helical" evidence="7">
    <location>
        <begin position="20"/>
        <end position="39"/>
    </location>
</feature>
<evidence type="ECO:0000256" key="1">
    <source>
        <dbReference type="ARBA" id="ARBA00004651"/>
    </source>
</evidence>
<feature type="transmembrane region" description="Helical" evidence="7">
    <location>
        <begin position="51"/>
        <end position="72"/>
    </location>
</feature>
<feature type="compositionally biased region" description="Polar residues" evidence="6">
    <location>
        <begin position="500"/>
        <end position="521"/>
    </location>
</feature>
<evidence type="ECO:0000256" key="5">
    <source>
        <dbReference type="ARBA" id="ARBA00023136"/>
    </source>
</evidence>
<dbReference type="InterPro" id="IPR019476">
    <property type="entry name" value="T4SS_TraD_DNA-bd"/>
</dbReference>
<dbReference type="Proteomes" id="UP000682967">
    <property type="component" value="Plasmid pHsi55"/>
</dbReference>
<keyword evidence="5 7" id="KW-0472">Membrane</keyword>
<evidence type="ECO:0000259" key="8">
    <source>
        <dbReference type="Pfam" id="PF10412"/>
    </source>
</evidence>
<evidence type="ECO:0000256" key="4">
    <source>
        <dbReference type="ARBA" id="ARBA00022989"/>
    </source>
</evidence>
<sequence>MTSEAGTGTSKRQESIGEMIIDVLLIIVLPRLLVPWWFIEWDQPKLRRFRLWWWIYPCYALLGSVVFAGALLQGEAWPLFVMLFAHVMAPLAFLGEVAGLSVSGVGFAGIPDVFFLGPYAVCSVAIASLPLTRRWGGNMFDLKQPKYYRDSDQFVVPMAEITTTSGEYTDRDDIPTVPRLRQDLSTAVLGETGSGKTTGMQLLAQQYPHDENTAVVIHESGTDFEHFYRERGFEVLRVGVEETDVRWSLFQDVKKEEDYQEVANSVFGEADGDNPFHRKAKSVFTACLKYLHREAEKQDAIDQLGHDDIYNLAHEPKDEIHRRLNKYDDLGTEAQRIRPGDDGGPESVYTELTQNVEDVFTGQFKTDGDFSIREYIENPDGRVLLIRSGPMARKAAPMYQVMLDWTIRIARSSATPTNFILDEIDSLPPIEGLPGLAARGRSEDARVMVGAQTVGQLESVYGKESAAVLGNCPQGLYFQPGDEQTTRYIQSEIGKEREQTVSQSRSRSKNRASGSYQTTRSHTTRTEDRRPITAGELTRMGTGECVIVGKKHWWKGQVKKADAVEEQVKEPTKLLRHRVKERVWDSLR</sequence>
<feature type="domain" description="Type IV secretion system coupling protein TraD DNA-binding" evidence="8">
    <location>
        <begin position="181"/>
        <end position="548"/>
    </location>
</feature>
<gene>
    <name evidence="9" type="ORF">C436_18741</name>
    <name evidence="10" type="ORF">KDQ40_20990</name>
</gene>
<protein>
    <submittedName>
        <fullName evidence="9">TraD protein</fullName>
    </submittedName>
    <submittedName>
        <fullName evidence="10">Type IV secretion system DNA-binding domain-containing protein</fullName>
    </submittedName>
</protein>
<evidence type="ECO:0000256" key="6">
    <source>
        <dbReference type="SAM" id="MobiDB-lite"/>
    </source>
</evidence>
<dbReference type="Proteomes" id="UP000011659">
    <property type="component" value="Unassembled WGS sequence"/>
</dbReference>
<dbReference type="Pfam" id="PF10412">
    <property type="entry name" value="TrwB_AAD_bind"/>
    <property type="match status" value="1"/>
</dbReference>
<dbReference type="GO" id="GO:0003677">
    <property type="term" value="F:DNA binding"/>
    <property type="evidence" value="ECO:0007669"/>
    <property type="project" value="UniProtKB-KW"/>
</dbReference>
<dbReference type="CDD" id="cd01127">
    <property type="entry name" value="TrwB_TraG_TraD_VirD4"/>
    <property type="match status" value="1"/>
</dbReference>
<keyword evidence="4 7" id="KW-1133">Transmembrane helix</keyword>
<dbReference type="SUPFAM" id="SSF52540">
    <property type="entry name" value="P-loop containing nucleoside triphosphate hydrolases"/>
    <property type="match status" value="1"/>
</dbReference>
<evidence type="ECO:0000256" key="3">
    <source>
        <dbReference type="ARBA" id="ARBA00022692"/>
    </source>
</evidence>
<evidence type="ECO:0000256" key="2">
    <source>
        <dbReference type="ARBA" id="ARBA00022475"/>
    </source>
</evidence>
<dbReference type="OrthoDB" id="296137at2157"/>
<dbReference type="GeneID" id="64825488"/>
<dbReference type="KEGG" id="hsin:KDQ40_20990"/>
<dbReference type="EMBL" id="CP073370">
    <property type="protein sequence ID" value="QUJ74736.1"/>
    <property type="molecule type" value="Genomic_DNA"/>
</dbReference>
<keyword evidence="11" id="KW-1185">Reference proteome</keyword>
<dbReference type="InterPro" id="IPR027417">
    <property type="entry name" value="P-loop_NTPase"/>
</dbReference>
<dbReference type="InterPro" id="IPR051539">
    <property type="entry name" value="T4SS-coupling_protein"/>
</dbReference>
<feature type="transmembrane region" description="Helical" evidence="7">
    <location>
        <begin position="79"/>
        <end position="101"/>
    </location>
</feature>
<proteinExistence type="predicted"/>
<dbReference type="PANTHER" id="PTHR37937">
    <property type="entry name" value="CONJUGATIVE TRANSFER: DNA TRANSPORT"/>
    <property type="match status" value="1"/>
</dbReference>
<dbReference type="Gene3D" id="3.40.50.300">
    <property type="entry name" value="P-loop containing nucleotide triphosphate hydrolases"/>
    <property type="match status" value="2"/>
</dbReference>
<evidence type="ECO:0000313" key="9">
    <source>
        <dbReference type="EMBL" id="EMA09793.1"/>
    </source>
</evidence>
<geneLocation type="plasmid" evidence="10 12">
    <name>pHsi55</name>
</geneLocation>
<accession>M0JN53</accession>